<keyword evidence="11" id="KW-0443">Lipid metabolism</keyword>
<dbReference type="GO" id="GO:0046872">
    <property type="term" value="F:metal ion binding"/>
    <property type="evidence" value="ECO:0007669"/>
    <property type="project" value="UniProtKB-KW"/>
</dbReference>
<evidence type="ECO:0000256" key="8">
    <source>
        <dbReference type="ARBA" id="ARBA00022837"/>
    </source>
</evidence>
<evidence type="ECO:0000256" key="9">
    <source>
        <dbReference type="ARBA" id="ARBA00022963"/>
    </source>
</evidence>
<feature type="transmembrane region" description="Helical" evidence="15">
    <location>
        <begin position="131"/>
        <end position="155"/>
    </location>
</feature>
<keyword evidence="8" id="KW-0106">Calcium</keyword>
<dbReference type="PANTHER" id="PTHR45792:SF2">
    <property type="entry name" value="DIACYLGLYCEROL LIPASE-BETA"/>
    <property type="match status" value="1"/>
</dbReference>
<dbReference type="InterPro" id="IPR029058">
    <property type="entry name" value="AB_hydrolase_fold"/>
</dbReference>
<dbReference type="Proteomes" id="UP000582659">
    <property type="component" value="Unassembled WGS sequence"/>
</dbReference>
<evidence type="ECO:0000256" key="13">
    <source>
        <dbReference type="ARBA" id="ARBA00024531"/>
    </source>
</evidence>
<dbReference type="Pfam" id="PF01764">
    <property type="entry name" value="Lipase_3"/>
    <property type="match status" value="1"/>
</dbReference>
<comment type="caution">
    <text evidence="17">The sequence shown here is derived from an EMBL/GenBank/DDBJ whole genome shotgun (WGS) entry which is preliminary data.</text>
</comment>
<dbReference type="CDD" id="cd00519">
    <property type="entry name" value="Lipase_3"/>
    <property type="match status" value="1"/>
</dbReference>
<dbReference type="EMBL" id="CAJFCV020000003">
    <property type="protein sequence ID" value="CAG9108105.1"/>
    <property type="molecule type" value="Genomic_DNA"/>
</dbReference>
<protein>
    <recommendedName>
        <fullName evidence="14">sn-1-specific diacylglycerol lipase</fullName>
        <ecNumber evidence="14">3.1.1.116</ecNumber>
    </recommendedName>
</protein>
<evidence type="ECO:0000313" key="17">
    <source>
        <dbReference type="EMBL" id="CAD5221272.1"/>
    </source>
</evidence>
<feature type="transmembrane region" description="Helical" evidence="15">
    <location>
        <begin position="53"/>
        <end position="75"/>
    </location>
</feature>
<keyword evidence="6" id="KW-0479">Metal-binding</keyword>
<dbReference type="PANTHER" id="PTHR45792">
    <property type="entry name" value="DIACYLGLYCEROL LIPASE HOMOLOG-RELATED"/>
    <property type="match status" value="1"/>
</dbReference>
<evidence type="ECO:0000256" key="1">
    <source>
        <dbReference type="ARBA" id="ARBA00001913"/>
    </source>
</evidence>
<evidence type="ECO:0000256" key="10">
    <source>
        <dbReference type="ARBA" id="ARBA00022989"/>
    </source>
</evidence>
<dbReference type="GO" id="GO:0005737">
    <property type="term" value="C:cytoplasm"/>
    <property type="evidence" value="ECO:0007669"/>
    <property type="project" value="TreeGrafter"/>
</dbReference>
<keyword evidence="7" id="KW-0378">Hydrolase</keyword>
<evidence type="ECO:0000313" key="18">
    <source>
        <dbReference type="Proteomes" id="UP000659654"/>
    </source>
</evidence>
<sequence>MPSLVAFGRRWNISSDDFVFPGLSEALVRSAWVLITLILFIFHKPLHCTSLEWLVYLCLLIVGNVVTVFLCLSIAKISARGSILDMQLRKRIVNMIYVRVPLFIAEIIFTILSAIFAFGSVTAYETCFSRVTLQFTVVLECFLIICVFFGVVIVFNPLGGYNVDRNVMVERTYWHSRLRLCKVMQTGEMREAIDEIASLLATFFADQDLVLSDIVAGLLLLVHCPDHSPPRYLTIPSNELDVPAWMSLPSSLGFVARICDFVVAVYGWPNYMLNNCTCVAWYGLYRQLRCCRRCDIKEVVVVEDNCCSCHSAAFRIESCLEEADVFFASFRNRLYQVPFVVLADHRTNSIVITIRGSASVLDLVTDLSLSEEVFSVDVDSDPILKEDRELDSTGDVRVHRGMLNSARYVFNTLKKYQVLEDLKDLHPDYGLIVCGHSLGAGVASLLTLLLKQTDPDVRCYSFSPPGCVISEHGLAEMESHVLSVIVGDDLVPRISYQSLMKLKKSIDEQIYSTNRAKYEILIKGIFKLFFSSPWDLHSETTPSIRSSRRLIDSSSYNIPDRGLEEPRTQLYPPGRLLHLVPQGSEVELNWLQHEYLSEVQLTGAILADHMPYRVEDTGGWYVGKENICTNCVNR</sequence>
<keyword evidence="10 15" id="KW-1133">Transmembrane helix</keyword>
<feature type="transmembrane region" description="Helical" evidence="15">
    <location>
        <begin position="96"/>
        <end position="119"/>
    </location>
</feature>
<evidence type="ECO:0000256" key="5">
    <source>
        <dbReference type="ARBA" id="ARBA00022692"/>
    </source>
</evidence>
<comment type="catalytic activity">
    <reaction evidence="13">
        <text>a 1,2-diacyl-sn-glycerol + H2O = a 2-acylglycerol + a fatty acid + H(+)</text>
        <dbReference type="Rhea" id="RHEA:33275"/>
        <dbReference type="ChEBI" id="CHEBI:15377"/>
        <dbReference type="ChEBI" id="CHEBI:15378"/>
        <dbReference type="ChEBI" id="CHEBI:17389"/>
        <dbReference type="ChEBI" id="CHEBI:17815"/>
        <dbReference type="ChEBI" id="CHEBI:28868"/>
        <dbReference type="EC" id="3.1.1.116"/>
    </reaction>
    <physiologicalReaction direction="left-to-right" evidence="13">
        <dbReference type="Rhea" id="RHEA:33276"/>
    </physiologicalReaction>
</comment>
<dbReference type="GO" id="GO:0019369">
    <property type="term" value="P:arachidonate metabolic process"/>
    <property type="evidence" value="ECO:0007669"/>
    <property type="project" value="TreeGrafter"/>
</dbReference>
<evidence type="ECO:0000256" key="6">
    <source>
        <dbReference type="ARBA" id="ARBA00022723"/>
    </source>
</evidence>
<organism evidence="17 18">
    <name type="scientific">Bursaphelenchus xylophilus</name>
    <name type="common">Pinewood nematode worm</name>
    <name type="synonym">Aphelenchoides xylophilus</name>
    <dbReference type="NCBI Taxonomy" id="6326"/>
    <lineage>
        <taxon>Eukaryota</taxon>
        <taxon>Metazoa</taxon>
        <taxon>Ecdysozoa</taxon>
        <taxon>Nematoda</taxon>
        <taxon>Chromadorea</taxon>
        <taxon>Rhabditida</taxon>
        <taxon>Tylenchina</taxon>
        <taxon>Tylenchomorpha</taxon>
        <taxon>Aphelenchoidea</taxon>
        <taxon>Aphelenchoididae</taxon>
        <taxon>Bursaphelenchus</taxon>
    </lineage>
</organism>
<comment type="subcellular location">
    <subcellularLocation>
        <location evidence="2">Cell membrane</location>
        <topology evidence="2">Multi-pass membrane protein</topology>
    </subcellularLocation>
</comment>
<keyword evidence="12 15" id="KW-0472">Membrane</keyword>
<dbReference type="EMBL" id="CAJFDI010000003">
    <property type="protein sequence ID" value="CAD5221272.1"/>
    <property type="molecule type" value="Genomic_DNA"/>
</dbReference>
<keyword evidence="18" id="KW-1185">Reference proteome</keyword>
<feature type="domain" description="Fungal lipase-type" evidence="16">
    <location>
        <begin position="351"/>
        <end position="497"/>
    </location>
</feature>
<comment type="cofactor">
    <cofactor evidence="1">
        <name>Ca(2+)</name>
        <dbReference type="ChEBI" id="CHEBI:29108"/>
    </cofactor>
</comment>
<keyword evidence="3" id="KW-1003">Cell membrane</keyword>
<evidence type="ECO:0000256" key="2">
    <source>
        <dbReference type="ARBA" id="ARBA00004651"/>
    </source>
</evidence>
<evidence type="ECO:0000256" key="7">
    <source>
        <dbReference type="ARBA" id="ARBA00022801"/>
    </source>
</evidence>
<proteinExistence type="predicted"/>
<evidence type="ECO:0000256" key="11">
    <source>
        <dbReference type="ARBA" id="ARBA00023098"/>
    </source>
</evidence>
<dbReference type="SMR" id="A0A811KZI2"/>
<accession>A0A811KZI2</accession>
<dbReference type="AlphaFoldDB" id="A0A811KZI2"/>
<dbReference type="Proteomes" id="UP000659654">
    <property type="component" value="Unassembled WGS sequence"/>
</dbReference>
<dbReference type="GO" id="GO:0004806">
    <property type="term" value="F:triacylglycerol lipase activity"/>
    <property type="evidence" value="ECO:0007669"/>
    <property type="project" value="TreeGrafter"/>
</dbReference>
<evidence type="ECO:0000256" key="15">
    <source>
        <dbReference type="SAM" id="Phobius"/>
    </source>
</evidence>
<name>A0A811KZI2_BURXY</name>
<dbReference type="GO" id="GO:0005886">
    <property type="term" value="C:plasma membrane"/>
    <property type="evidence" value="ECO:0007669"/>
    <property type="project" value="UniProtKB-SubCell"/>
</dbReference>
<dbReference type="OrthoDB" id="438440at2759"/>
<evidence type="ECO:0000256" key="14">
    <source>
        <dbReference type="ARBA" id="ARBA00026104"/>
    </source>
</evidence>
<dbReference type="GO" id="GO:0046340">
    <property type="term" value="P:diacylglycerol catabolic process"/>
    <property type="evidence" value="ECO:0007669"/>
    <property type="project" value="TreeGrafter"/>
</dbReference>
<keyword evidence="5 15" id="KW-0812">Transmembrane</keyword>
<gene>
    <name evidence="17" type="ORF">BXYJ_LOCUS6595</name>
</gene>
<keyword evidence="9" id="KW-0442">Lipid degradation</keyword>
<evidence type="ECO:0000256" key="12">
    <source>
        <dbReference type="ARBA" id="ARBA00023136"/>
    </source>
</evidence>
<dbReference type="Gene3D" id="3.40.50.1820">
    <property type="entry name" value="alpha/beta hydrolase"/>
    <property type="match status" value="1"/>
</dbReference>
<dbReference type="GO" id="GO:0022008">
    <property type="term" value="P:neurogenesis"/>
    <property type="evidence" value="ECO:0007669"/>
    <property type="project" value="TreeGrafter"/>
</dbReference>
<feature type="transmembrane region" description="Helical" evidence="15">
    <location>
        <begin position="18"/>
        <end position="41"/>
    </location>
</feature>
<reference evidence="17" key="1">
    <citation type="submission" date="2020-09" db="EMBL/GenBank/DDBJ databases">
        <authorList>
            <person name="Kikuchi T."/>
        </authorList>
    </citation>
    <scope>NUCLEOTIDE SEQUENCE</scope>
    <source>
        <strain evidence="17">Ka4C1</strain>
    </source>
</reference>
<keyword evidence="4" id="KW-0597">Phosphoprotein</keyword>
<dbReference type="InterPro" id="IPR002921">
    <property type="entry name" value="Fungal_lipase-type"/>
</dbReference>
<evidence type="ECO:0000256" key="3">
    <source>
        <dbReference type="ARBA" id="ARBA00022475"/>
    </source>
</evidence>
<evidence type="ECO:0000256" key="4">
    <source>
        <dbReference type="ARBA" id="ARBA00022553"/>
    </source>
</evidence>
<dbReference type="InterPro" id="IPR052214">
    <property type="entry name" value="DAG_Lipase-Related"/>
</dbReference>
<dbReference type="EC" id="3.1.1.116" evidence="14"/>
<dbReference type="SUPFAM" id="SSF53474">
    <property type="entry name" value="alpha/beta-Hydrolases"/>
    <property type="match status" value="1"/>
</dbReference>
<evidence type="ECO:0000259" key="16">
    <source>
        <dbReference type="Pfam" id="PF01764"/>
    </source>
</evidence>